<gene>
    <name evidence="1" type="ORF">B4127_2933</name>
</gene>
<name>A0AB34R175_BACPU</name>
<comment type="caution">
    <text evidence="1">The sequence shown here is derived from an EMBL/GenBank/DDBJ whole genome shotgun (WGS) entry which is preliminary data.</text>
</comment>
<evidence type="ECO:0000313" key="2">
    <source>
        <dbReference type="Proteomes" id="UP000031978"/>
    </source>
</evidence>
<sequence length="42" mass="5096">MLKTPVIDWSFFHFLQVVSKMKKKMHSINIKERLLTLPHFLL</sequence>
<evidence type="ECO:0000313" key="1">
    <source>
        <dbReference type="EMBL" id="KIL20649.1"/>
    </source>
</evidence>
<organism evidence="1 2">
    <name type="scientific">Bacillus pumilus</name>
    <name type="common">Bacillus mesentericus</name>
    <dbReference type="NCBI Taxonomy" id="1408"/>
    <lineage>
        <taxon>Bacteria</taxon>
        <taxon>Bacillati</taxon>
        <taxon>Bacillota</taxon>
        <taxon>Bacilli</taxon>
        <taxon>Bacillales</taxon>
        <taxon>Bacillaceae</taxon>
        <taxon>Bacillus</taxon>
    </lineage>
</organism>
<protein>
    <submittedName>
        <fullName evidence="1">Uncharacterized protein</fullName>
    </submittedName>
</protein>
<proteinExistence type="predicted"/>
<dbReference type="EMBL" id="JXCL01000013">
    <property type="protein sequence ID" value="KIL20649.1"/>
    <property type="molecule type" value="Genomic_DNA"/>
</dbReference>
<dbReference type="AlphaFoldDB" id="A0AB34R175"/>
<reference evidence="1 2" key="1">
    <citation type="submission" date="2014-12" db="EMBL/GenBank/DDBJ databases">
        <title>Draft Genome Sequences of Five Spore-Forming Food Isolates of Bacillus pumilus.</title>
        <authorList>
            <person name="de Jong A."/>
            <person name="van Heel A.J."/>
            <person name="Montalban-Lopez M."/>
            <person name="Krawczyk A.O."/>
            <person name="Berendsen E.M."/>
            <person name="Wells-Bennik M."/>
            <person name="Kuipers O.P."/>
        </authorList>
    </citation>
    <scope>NUCLEOTIDE SEQUENCE [LARGE SCALE GENOMIC DNA]</scope>
    <source>
        <strain evidence="1 2">B4127</strain>
    </source>
</reference>
<dbReference type="Proteomes" id="UP000031978">
    <property type="component" value="Unassembled WGS sequence"/>
</dbReference>
<accession>A0AB34R175</accession>